<accession>A0A4T0X223</accession>
<dbReference type="CDD" id="cd16702">
    <property type="entry name" value="RING_CH-C4HC3_MARCH6"/>
    <property type="match status" value="1"/>
</dbReference>
<dbReference type="GO" id="GO:0005789">
    <property type="term" value="C:endoplasmic reticulum membrane"/>
    <property type="evidence" value="ECO:0007669"/>
    <property type="project" value="TreeGrafter"/>
</dbReference>
<feature type="transmembrane region" description="Helical" evidence="14">
    <location>
        <begin position="104"/>
        <end position="124"/>
    </location>
</feature>
<dbReference type="STRING" id="52247.A0A4T0X223"/>
<dbReference type="GO" id="GO:0008270">
    <property type="term" value="F:zinc ion binding"/>
    <property type="evidence" value="ECO:0007669"/>
    <property type="project" value="UniProtKB-KW"/>
</dbReference>
<gene>
    <name evidence="16" type="ORF">CANINC_002707</name>
</gene>
<proteinExistence type="predicted"/>
<keyword evidence="5" id="KW-0808">Transferase</keyword>
<dbReference type="Pfam" id="PF12906">
    <property type="entry name" value="RINGv"/>
    <property type="match status" value="1"/>
</dbReference>
<evidence type="ECO:0000256" key="12">
    <source>
        <dbReference type="ARBA" id="ARBA00023136"/>
    </source>
</evidence>
<evidence type="ECO:0000256" key="11">
    <source>
        <dbReference type="ARBA" id="ARBA00022989"/>
    </source>
</evidence>
<evidence type="ECO:0000256" key="3">
    <source>
        <dbReference type="ARBA" id="ARBA00004906"/>
    </source>
</evidence>
<feature type="transmembrane region" description="Helical" evidence="14">
    <location>
        <begin position="144"/>
        <end position="169"/>
    </location>
</feature>
<dbReference type="EMBL" id="SELW01000425">
    <property type="protein sequence ID" value="TID28026.1"/>
    <property type="molecule type" value="Genomic_DNA"/>
</dbReference>
<evidence type="ECO:0000313" key="17">
    <source>
        <dbReference type="Proteomes" id="UP000307173"/>
    </source>
</evidence>
<keyword evidence="9" id="KW-0833">Ubl conjugation pathway</keyword>
<dbReference type="GO" id="GO:0061630">
    <property type="term" value="F:ubiquitin protein ligase activity"/>
    <property type="evidence" value="ECO:0007669"/>
    <property type="project" value="UniProtKB-EC"/>
</dbReference>
<feature type="region of interest" description="Disordered" evidence="13">
    <location>
        <begin position="306"/>
        <end position="353"/>
    </location>
</feature>
<evidence type="ECO:0000256" key="9">
    <source>
        <dbReference type="ARBA" id="ARBA00022786"/>
    </source>
</evidence>
<keyword evidence="8" id="KW-0863">Zinc-finger</keyword>
<feature type="transmembrane region" description="Helical" evidence="14">
    <location>
        <begin position="781"/>
        <end position="811"/>
    </location>
</feature>
<dbReference type="InterPro" id="IPR011016">
    <property type="entry name" value="Znf_RING-CH"/>
</dbReference>
<keyword evidence="11 14" id="KW-1133">Transmembrane helix</keyword>
<evidence type="ECO:0000256" key="8">
    <source>
        <dbReference type="ARBA" id="ARBA00022771"/>
    </source>
</evidence>
<reference evidence="16 17" key="1">
    <citation type="journal article" date="2019" name="Front. Genet.">
        <title>Whole-Genome Sequencing of the Opportunistic Yeast Pathogen Candida inconspicua Uncovers Its Hybrid Origin.</title>
        <authorList>
            <person name="Mixao V."/>
            <person name="Hansen A.P."/>
            <person name="Saus E."/>
            <person name="Boekhout T."/>
            <person name="Lass-Florl C."/>
            <person name="Gabaldon T."/>
        </authorList>
    </citation>
    <scope>NUCLEOTIDE SEQUENCE [LARGE SCALE GENOMIC DNA]</scope>
    <source>
        <strain evidence="16 17">CBS 180</strain>
    </source>
</reference>
<dbReference type="PANTHER" id="PTHR13145">
    <property type="entry name" value="SSM4 PROTEIN"/>
    <property type="match status" value="1"/>
</dbReference>
<keyword evidence="12 14" id="KW-0472">Membrane</keyword>
<evidence type="ECO:0000256" key="6">
    <source>
        <dbReference type="ARBA" id="ARBA00022692"/>
    </source>
</evidence>
<dbReference type="OrthoDB" id="1108038at2759"/>
<dbReference type="GO" id="GO:0036503">
    <property type="term" value="P:ERAD pathway"/>
    <property type="evidence" value="ECO:0007669"/>
    <property type="project" value="TreeGrafter"/>
</dbReference>
<evidence type="ECO:0000256" key="5">
    <source>
        <dbReference type="ARBA" id="ARBA00022679"/>
    </source>
</evidence>
<dbReference type="SMART" id="SM00744">
    <property type="entry name" value="RINGv"/>
    <property type="match status" value="1"/>
</dbReference>
<feature type="transmembrane region" description="Helical" evidence="14">
    <location>
        <begin position="501"/>
        <end position="525"/>
    </location>
</feature>
<comment type="subcellular location">
    <subcellularLocation>
        <location evidence="2">Membrane</location>
        <topology evidence="2">Multi-pass membrane protein</topology>
    </subcellularLocation>
</comment>
<keyword evidence="17" id="KW-1185">Reference proteome</keyword>
<protein>
    <recommendedName>
        <fullName evidence="4">RING-type E3 ubiquitin transferase</fullName>
        <ecNumber evidence="4">2.3.2.27</ecNumber>
    </recommendedName>
</protein>
<feature type="compositionally biased region" description="Pro residues" evidence="13">
    <location>
        <begin position="309"/>
        <end position="342"/>
    </location>
</feature>
<feature type="transmembrane region" description="Helical" evidence="14">
    <location>
        <begin position="1013"/>
        <end position="1031"/>
    </location>
</feature>
<dbReference type="EC" id="2.3.2.27" evidence="4"/>
<evidence type="ECO:0000256" key="10">
    <source>
        <dbReference type="ARBA" id="ARBA00022833"/>
    </source>
</evidence>
<evidence type="ECO:0000256" key="14">
    <source>
        <dbReference type="SAM" id="Phobius"/>
    </source>
</evidence>
<evidence type="ECO:0000259" key="15">
    <source>
        <dbReference type="PROSITE" id="PS51292"/>
    </source>
</evidence>
<keyword evidence="6 14" id="KW-0812">Transmembrane</keyword>
<dbReference type="Gene3D" id="3.30.40.10">
    <property type="entry name" value="Zinc/RING finger domain, C3HC4 (zinc finger)"/>
    <property type="match status" value="1"/>
</dbReference>
<evidence type="ECO:0000256" key="2">
    <source>
        <dbReference type="ARBA" id="ARBA00004141"/>
    </source>
</evidence>
<dbReference type="PANTHER" id="PTHR13145:SF0">
    <property type="entry name" value="E3 UBIQUITIN-PROTEIN LIGASE MARCHF6"/>
    <property type="match status" value="1"/>
</dbReference>
<dbReference type="SUPFAM" id="SSF57850">
    <property type="entry name" value="RING/U-box"/>
    <property type="match status" value="1"/>
</dbReference>
<dbReference type="Proteomes" id="UP000307173">
    <property type="component" value="Unassembled WGS sequence"/>
</dbReference>
<evidence type="ECO:0000256" key="7">
    <source>
        <dbReference type="ARBA" id="ARBA00022723"/>
    </source>
</evidence>
<feature type="transmembrane region" description="Helical" evidence="14">
    <location>
        <begin position="463"/>
        <end position="481"/>
    </location>
</feature>
<name>A0A4T0X223_9ASCO</name>
<dbReference type="InterPro" id="IPR013083">
    <property type="entry name" value="Znf_RING/FYVE/PHD"/>
</dbReference>
<dbReference type="AlphaFoldDB" id="A0A4T0X223"/>
<evidence type="ECO:0000256" key="4">
    <source>
        <dbReference type="ARBA" id="ARBA00012483"/>
    </source>
</evidence>
<feature type="domain" description="RING-CH-type" evidence="15">
    <location>
        <begin position="8"/>
        <end position="69"/>
    </location>
</feature>
<feature type="transmembrane region" description="Helical" evidence="14">
    <location>
        <begin position="926"/>
        <end position="945"/>
    </location>
</feature>
<feature type="transmembrane region" description="Helical" evidence="14">
    <location>
        <begin position="892"/>
        <end position="914"/>
    </location>
</feature>
<comment type="pathway">
    <text evidence="3">Protein modification; protein ubiquitination.</text>
</comment>
<comment type="catalytic activity">
    <reaction evidence="1">
        <text>S-ubiquitinyl-[E2 ubiquitin-conjugating enzyme]-L-cysteine + [acceptor protein]-L-lysine = [E2 ubiquitin-conjugating enzyme]-L-cysteine + N(6)-ubiquitinyl-[acceptor protein]-L-lysine.</text>
        <dbReference type="EC" id="2.3.2.27"/>
    </reaction>
</comment>
<keyword evidence="7" id="KW-0479">Metal-binding</keyword>
<dbReference type="PROSITE" id="PS51292">
    <property type="entry name" value="ZF_RING_CH"/>
    <property type="match status" value="1"/>
</dbReference>
<sequence>MDSSNMDSSNMDSPTCRVCRSEATDDHPLFHPCHCRGSMKFIHQDCLEFWLQHSNNHSCDICHTPFRFNIIYNDSTPNTPPLTYILAQIFSYFIKFQYIIVKSILALFAILQTFYSFSLLNSLIDILLGVKLTPPTLLPTSFQIFLSRFTSGALSATIYALLTLAMVLIQNSFIIDHGFQKIIDTHIGRAPPTSERIHDLINQLQQINRQQQQQQQQQPTNTVIAQSYANSGIPDPNASLTIEQLTTLRDFALENASIVNSPYSDHIDEAIHNVITFSPQDHHSDQTRLNSFRQAERTIREALIERELPPPPPPQLQRPLQPPPQPQPQAAPVPAPPPPPPQQEEELQPQNLNPFSNKNTIPFIIQVNFVANVASLALLILHKFFPSVITSLAFPLIAKLLSPLTKHYPLVIIAINSHLPNITLPLPLQLTTSFIHNNIFTPITTAISNITNNTPTDSTFERIFAQLSGITIIITVMYVIMWKLERSCSQQNPLTGTYRTIYISLLQFVSVFKVLTLLLIEWLLFPLFAGSQVEFALVPIFNDNLLTYQLEPQPFNHLLPRLLIKWFIGTFFMYYFASFVSLLRNKILRKGVMFFIRPSDDPNVQIVHDAIMRPFLLRLSRIALSAAVYSLYITIQFTIPAWSIRLLTPILPFHNTFITRYIYASFFILSKFMEPFFIKYWSKALELGCKLTKLSHFLLDKDIPSERSTNGYFMRAPADDHVSRKFVRTLFYPVTEKDTLIQPIPPIPDDEAYYNPYGDVDPLEIDIYTVVYRPPHFKLRLIILFILLELASYLYTALLYIANICIGKLILNITHISNILNIPREFYKVDIYSLFITLAILSQLPQFISNNNTLRSQLTSLTQSKPFIFILNRAESLLQLTAYLHASNYALGSYIITNNSTLLIIAALMSLPPITASLTNSTNKRTFTALSILILTTRILSILTLDEKTPNSEVISQLKTANSVQELIEISHKNGVQPDTYITTRIVSLFLPDVFTRIFYIVQFAPYESKESLFYFIVWGLLASWLGLNYLHRGWIALSEHTRERYFANSKILANVDD</sequence>
<evidence type="ECO:0000256" key="13">
    <source>
        <dbReference type="SAM" id="MobiDB-lite"/>
    </source>
</evidence>
<feature type="transmembrane region" description="Helical" evidence="14">
    <location>
        <begin position="622"/>
        <end position="644"/>
    </location>
</feature>
<evidence type="ECO:0000313" key="16">
    <source>
        <dbReference type="EMBL" id="TID28026.1"/>
    </source>
</evidence>
<organism evidence="16 17">
    <name type="scientific">Pichia inconspicua</name>
    <dbReference type="NCBI Taxonomy" id="52247"/>
    <lineage>
        <taxon>Eukaryota</taxon>
        <taxon>Fungi</taxon>
        <taxon>Dikarya</taxon>
        <taxon>Ascomycota</taxon>
        <taxon>Saccharomycotina</taxon>
        <taxon>Pichiomycetes</taxon>
        <taxon>Pichiales</taxon>
        <taxon>Pichiaceae</taxon>
        <taxon>Pichia</taxon>
    </lineage>
</organism>
<feature type="transmembrane region" description="Helical" evidence="14">
    <location>
        <begin position="563"/>
        <end position="583"/>
    </location>
</feature>
<evidence type="ECO:0000256" key="1">
    <source>
        <dbReference type="ARBA" id="ARBA00000900"/>
    </source>
</evidence>
<comment type="caution">
    <text evidence="16">The sequence shown here is derived from an EMBL/GenBank/DDBJ whole genome shotgun (WGS) entry which is preliminary data.</text>
</comment>
<keyword evidence="10" id="KW-0862">Zinc</keyword>